<organism evidence="2">
    <name type="scientific">uncultured bacterium</name>
    <name type="common">gcode 4</name>
    <dbReference type="NCBI Taxonomy" id="1234023"/>
    <lineage>
        <taxon>Bacteria</taxon>
        <taxon>environmental samples</taxon>
    </lineage>
</organism>
<accession>K2G454</accession>
<reference evidence="2" key="1">
    <citation type="journal article" date="2012" name="Science">
        <title>Fermentation, hydrogen, and sulfur metabolism in multiple uncultivated bacterial phyla.</title>
        <authorList>
            <person name="Wrighton K.C."/>
            <person name="Thomas B.C."/>
            <person name="Sharon I."/>
            <person name="Miller C.S."/>
            <person name="Castelle C.J."/>
            <person name="VerBerkmoes N.C."/>
            <person name="Wilkins M.J."/>
            <person name="Hettich R.L."/>
            <person name="Lipton M.S."/>
            <person name="Williams K.H."/>
            <person name="Long P.E."/>
            <person name="Banfield J.F."/>
        </authorList>
    </citation>
    <scope>NUCLEOTIDE SEQUENCE [LARGE SCALE GENOMIC DNA]</scope>
</reference>
<gene>
    <name evidence="2" type="ORF">ACD_2C00233G0005</name>
</gene>
<proteinExistence type="predicted"/>
<feature type="domain" description="RNHCP" evidence="1">
    <location>
        <begin position="7"/>
        <end position="91"/>
    </location>
</feature>
<name>K2G454_9BACT</name>
<protein>
    <recommendedName>
        <fullName evidence="1">RNHCP domain-containing protein</fullName>
    </recommendedName>
</protein>
<dbReference type="AlphaFoldDB" id="K2G454"/>
<dbReference type="EMBL" id="AMFJ01000233">
    <property type="protein sequence ID" value="EKE29087.1"/>
    <property type="molecule type" value="Genomic_DNA"/>
</dbReference>
<dbReference type="InterPro" id="IPR024439">
    <property type="entry name" value="RNHCP"/>
</dbReference>
<sequence length="105" mass="12689">MAFIMRNEDFRCENCKKEISKHPEWSARNHCPHCLYSKHVDDKFPWDRSSLCHWLMKPAWIDHRKNKWYMIIHKCTLCSKEIPNKIAPDDDFLTYIKANNAKNSH</sequence>
<comment type="caution">
    <text evidence="2">The sequence shown here is derived from an EMBL/GenBank/DDBJ whole genome shotgun (WGS) entry which is preliminary data.</text>
</comment>
<evidence type="ECO:0000259" key="1">
    <source>
        <dbReference type="Pfam" id="PF12647"/>
    </source>
</evidence>
<dbReference type="Pfam" id="PF12647">
    <property type="entry name" value="RNHCP"/>
    <property type="match status" value="1"/>
</dbReference>
<evidence type="ECO:0000313" key="2">
    <source>
        <dbReference type="EMBL" id="EKE29087.1"/>
    </source>
</evidence>